<gene>
    <name evidence="1" type="ORF">ELH90_04000</name>
</gene>
<proteinExistence type="predicted"/>
<evidence type="ECO:0000313" key="2">
    <source>
        <dbReference type="Proteomes" id="UP000292974"/>
    </source>
</evidence>
<dbReference type="Proteomes" id="UP000292974">
    <property type="component" value="Unassembled WGS sequence"/>
</dbReference>
<name>A0A7M3DQM0_RHILE</name>
<reference evidence="1 2" key="1">
    <citation type="submission" date="2019-02" db="EMBL/GenBank/DDBJ databases">
        <title>The genomic architecture of introgression among sibling species of bacteria.</title>
        <authorList>
            <person name="Cavassim M.I.A."/>
            <person name="Moeskjaer S."/>
            <person name="Moslemi C."/>
            <person name="Fields B."/>
            <person name="Bachmann A."/>
            <person name="Vilhjalmsson B."/>
            <person name="Schierup M.H."/>
            <person name="Young J.P.W."/>
            <person name="Andersen S.U."/>
        </authorList>
    </citation>
    <scope>NUCLEOTIDE SEQUENCE [LARGE SCALE GENOMIC DNA]</scope>
    <source>
        <strain evidence="1 2">SM135B</strain>
    </source>
</reference>
<dbReference type="AlphaFoldDB" id="A0A7M3DQM0"/>
<dbReference type="RefSeq" id="WP_130715817.1">
    <property type="nucleotide sequence ID" value="NZ_SIOP01000001.1"/>
</dbReference>
<evidence type="ECO:0000313" key="1">
    <source>
        <dbReference type="EMBL" id="TAY50929.1"/>
    </source>
</evidence>
<dbReference type="EMBL" id="SIOP01000001">
    <property type="protein sequence ID" value="TAY50929.1"/>
    <property type="molecule type" value="Genomic_DNA"/>
</dbReference>
<sequence>MQDIDAIRVDEHAIRHLKTMIGEGKAGYFEDPRFPFIVFIERRDGFKPWKVWSTDTRMPKDQQLLKADRLEFGEDKIDGVEAAVDMVLAALRTRIEKDQKKDSR</sequence>
<organism evidence="1 2">
    <name type="scientific">Rhizobium leguminosarum</name>
    <dbReference type="NCBI Taxonomy" id="384"/>
    <lineage>
        <taxon>Bacteria</taxon>
        <taxon>Pseudomonadati</taxon>
        <taxon>Pseudomonadota</taxon>
        <taxon>Alphaproteobacteria</taxon>
        <taxon>Hyphomicrobiales</taxon>
        <taxon>Rhizobiaceae</taxon>
        <taxon>Rhizobium/Agrobacterium group</taxon>
        <taxon>Rhizobium</taxon>
    </lineage>
</organism>
<accession>A0A7M3DQM0</accession>
<protein>
    <submittedName>
        <fullName evidence="1">Uncharacterized protein</fullName>
    </submittedName>
</protein>
<comment type="caution">
    <text evidence="1">The sequence shown here is derived from an EMBL/GenBank/DDBJ whole genome shotgun (WGS) entry which is preliminary data.</text>
</comment>